<organism evidence="3 4">
    <name type="scientific">Plesiocystis pacifica SIR-1</name>
    <dbReference type="NCBI Taxonomy" id="391625"/>
    <lineage>
        <taxon>Bacteria</taxon>
        <taxon>Pseudomonadati</taxon>
        <taxon>Myxococcota</taxon>
        <taxon>Polyangia</taxon>
        <taxon>Nannocystales</taxon>
        <taxon>Nannocystaceae</taxon>
        <taxon>Plesiocystis</taxon>
    </lineage>
</organism>
<accession>A6G870</accession>
<name>A6G870_9BACT</name>
<keyword evidence="1" id="KW-0560">Oxidoreductase</keyword>
<reference evidence="3 4" key="1">
    <citation type="submission" date="2007-06" db="EMBL/GenBank/DDBJ databases">
        <authorList>
            <person name="Shimkets L."/>
            <person name="Ferriera S."/>
            <person name="Johnson J."/>
            <person name="Kravitz S."/>
            <person name="Beeson K."/>
            <person name="Sutton G."/>
            <person name="Rogers Y.-H."/>
            <person name="Friedman R."/>
            <person name="Frazier M."/>
            <person name="Venter J.C."/>
        </authorList>
    </citation>
    <scope>NUCLEOTIDE SEQUENCE [LARGE SCALE GENOMIC DNA]</scope>
    <source>
        <strain evidence="3 4">SIR-1</strain>
    </source>
</reference>
<evidence type="ECO:0000313" key="4">
    <source>
        <dbReference type="Proteomes" id="UP000005801"/>
    </source>
</evidence>
<dbReference type="CDD" id="cd07128">
    <property type="entry name" value="ALDH_MaoC-N"/>
    <property type="match status" value="1"/>
</dbReference>
<evidence type="ECO:0000259" key="2">
    <source>
        <dbReference type="Pfam" id="PF00171"/>
    </source>
</evidence>
<dbReference type="SUPFAM" id="SSF53720">
    <property type="entry name" value="ALDH-like"/>
    <property type="match status" value="1"/>
</dbReference>
<dbReference type="GO" id="GO:0016620">
    <property type="term" value="F:oxidoreductase activity, acting on the aldehyde or oxo group of donors, NAD or NADP as acceptor"/>
    <property type="evidence" value="ECO:0007669"/>
    <property type="project" value="InterPro"/>
</dbReference>
<dbReference type="PANTHER" id="PTHR43111">
    <property type="entry name" value="ALDEHYDE DEHYDROGENASE B-RELATED"/>
    <property type="match status" value="1"/>
</dbReference>
<protein>
    <submittedName>
        <fullName evidence="3">Phenylacetic acid degradation protein paaN</fullName>
    </submittedName>
</protein>
<sequence>MSVQLDSYLQGSWKAGEGDPRSLINPTTEATVATIRSVTRSLADAVAYGRETGGKSLRAMSFAERGAMLKGMAKALHEAREELIDIAIQNGGNTRGDAKFDIDGGISVLSHYAYLAKELGKDSKGNDKPWLIEDEPVEVYRGSKIRAEHILLPRHGLAVHINAFNFPAWGMMGKAAVALLAGMPVLCKPATSTAWLAHRMVQILVDAGLVPEGAFQLLMGSAGDLLDHLGPQDVVAFTGSQAVGLQIKTHANVIARGVRVNLEADSLNSVVIGPDVEEGTELFDLVIRDLAVEMTQKAGQKCTATRRVFVPEGAVDSIKEALFDRLDQIKIGDPSDKANRMGPLTSKRQLEDARAGVKTLSADAEILRGNPERSEGFAGVEAGTGYFLEPIVLLGKPDKVADPQAAFHQHEVFAPVSTLLPYDGELATAAKLIAMGNGSLVTTVYTDDRKWLAQAVAEMGPYLGRIVVANEKHAGASMAPGCVFPVANHGGPGRAGGGAELGGVHGMSLYMQRVAVQGGASQLARLLGK</sequence>
<dbReference type="InterPro" id="IPR016163">
    <property type="entry name" value="Ald_DH_C"/>
</dbReference>
<gene>
    <name evidence="3" type="ORF">PPSIR1_01789</name>
</gene>
<dbReference type="RefSeq" id="WP_006972915.1">
    <property type="nucleotide sequence ID" value="NZ_ABCS01000038.1"/>
</dbReference>
<dbReference type="InterPro" id="IPR016161">
    <property type="entry name" value="Ald_DH/histidinol_DH"/>
</dbReference>
<dbReference type="Gene3D" id="3.40.605.10">
    <property type="entry name" value="Aldehyde Dehydrogenase, Chain A, domain 1"/>
    <property type="match status" value="1"/>
</dbReference>
<evidence type="ECO:0000256" key="1">
    <source>
        <dbReference type="ARBA" id="ARBA00023002"/>
    </source>
</evidence>
<dbReference type="AlphaFoldDB" id="A6G870"/>
<feature type="domain" description="Aldehyde dehydrogenase" evidence="2">
    <location>
        <begin position="14"/>
        <end position="512"/>
    </location>
</feature>
<dbReference type="Gene3D" id="3.40.309.10">
    <property type="entry name" value="Aldehyde Dehydrogenase, Chain A, domain 2"/>
    <property type="match status" value="1"/>
</dbReference>
<proteinExistence type="predicted"/>
<dbReference type="InterPro" id="IPR015590">
    <property type="entry name" value="Aldehyde_DH_dom"/>
</dbReference>
<dbReference type="eggNOG" id="COG1012">
    <property type="taxonomic scope" value="Bacteria"/>
</dbReference>
<dbReference type="InterPro" id="IPR016162">
    <property type="entry name" value="Ald_DH_N"/>
</dbReference>
<dbReference type="Pfam" id="PF00171">
    <property type="entry name" value="Aldedh"/>
    <property type="match status" value="1"/>
</dbReference>
<dbReference type="EMBL" id="ABCS01000038">
    <property type="protein sequence ID" value="EDM77911.1"/>
    <property type="molecule type" value="Genomic_DNA"/>
</dbReference>
<dbReference type="NCBIfam" id="NF008868">
    <property type="entry name" value="PRK11903.1"/>
    <property type="match status" value="1"/>
</dbReference>
<evidence type="ECO:0000313" key="3">
    <source>
        <dbReference type="EMBL" id="EDM77911.1"/>
    </source>
</evidence>
<dbReference type="STRING" id="391625.PPSIR1_01789"/>
<dbReference type="PANTHER" id="PTHR43111:SF1">
    <property type="entry name" value="ALDEHYDE DEHYDROGENASE B-RELATED"/>
    <property type="match status" value="1"/>
</dbReference>
<keyword evidence="4" id="KW-1185">Reference proteome</keyword>
<comment type="caution">
    <text evidence="3">The sequence shown here is derived from an EMBL/GenBank/DDBJ whole genome shotgun (WGS) entry which is preliminary data.</text>
</comment>
<dbReference type="Proteomes" id="UP000005801">
    <property type="component" value="Unassembled WGS sequence"/>
</dbReference>
<dbReference type="OrthoDB" id="9759612at2"/>